<gene>
    <name evidence="9" type="ORF">SE18_20325</name>
</gene>
<feature type="domain" description="ABC transmembrane type-1" evidence="8">
    <location>
        <begin position="76"/>
        <end position="289"/>
    </location>
</feature>
<keyword evidence="3" id="KW-1003">Cell membrane</keyword>
<feature type="transmembrane region" description="Helical" evidence="7">
    <location>
        <begin position="114"/>
        <end position="135"/>
    </location>
</feature>
<comment type="subcellular location">
    <subcellularLocation>
        <location evidence="1 7">Cell membrane</location>
        <topology evidence="1 7">Multi-pass membrane protein</topology>
    </subcellularLocation>
</comment>
<evidence type="ECO:0000313" key="10">
    <source>
        <dbReference type="Proteomes" id="UP000050277"/>
    </source>
</evidence>
<comment type="caution">
    <text evidence="9">The sequence shown here is derived from an EMBL/GenBank/DDBJ whole genome shotgun (WGS) entry which is preliminary data.</text>
</comment>
<feature type="transmembrane region" description="Helical" evidence="7">
    <location>
        <begin position="268"/>
        <end position="288"/>
    </location>
</feature>
<evidence type="ECO:0000256" key="1">
    <source>
        <dbReference type="ARBA" id="ARBA00004651"/>
    </source>
</evidence>
<feature type="transmembrane region" description="Helical" evidence="7">
    <location>
        <begin position="21"/>
        <end position="41"/>
    </location>
</feature>
<dbReference type="Gene3D" id="1.10.3720.10">
    <property type="entry name" value="MetI-like"/>
    <property type="match status" value="1"/>
</dbReference>
<feature type="transmembrane region" description="Helical" evidence="7">
    <location>
        <begin position="80"/>
        <end position="102"/>
    </location>
</feature>
<keyword evidence="6 7" id="KW-0472">Membrane</keyword>
<proteinExistence type="inferred from homology"/>
<dbReference type="EMBL" id="LGKP01000032">
    <property type="protein sequence ID" value="KPL81947.1"/>
    <property type="molecule type" value="Genomic_DNA"/>
</dbReference>
<dbReference type="CDD" id="cd06261">
    <property type="entry name" value="TM_PBP2"/>
    <property type="match status" value="1"/>
</dbReference>
<dbReference type="SUPFAM" id="SSF161098">
    <property type="entry name" value="MetI-like"/>
    <property type="match status" value="1"/>
</dbReference>
<dbReference type="PANTHER" id="PTHR30193:SF37">
    <property type="entry name" value="INNER MEMBRANE ABC TRANSPORTER PERMEASE PROTEIN YCJO"/>
    <property type="match status" value="1"/>
</dbReference>
<dbReference type="STRING" id="70996.SE18_20325"/>
<dbReference type="GO" id="GO:0005886">
    <property type="term" value="C:plasma membrane"/>
    <property type="evidence" value="ECO:0007669"/>
    <property type="project" value="UniProtKB-SubCell"/>
</dbReference>
<dbReference type="GO" id="GO:0055085">
    <property type="term" value="P:transmembrane transport"/>
    <property type="evidence" value="ECO:0007669"/>
    <property type="project" value="InterPro"/>
</dbReference>
<dbReference type="Proteomes" id="UP000050277">
    <property type="component" value="Unassembled WGS sequence"/>
</dbReference>
<reference evidence="9 10" key="1">
    <citation type="submission" date="2015-07" db="EMBL/GenBank/DDBJ databases">
        <title>Whole genome sequence of Herpetosiphon geysericola DSM 7119.</title>
        <authorList>
            <person name="Hemp J."/>
            <person name="Ward L.M."/>
            <person name="Pace L.A."/>
            <person name="Fischer W.W."/>
        </authorList>
    </citation>
    <scope>NUCLEOTIDE SEQUENCE [LARGE SCALE GENOMIC DNA]</scope>
    <source>
        <strain evidence="9 10">DSM 7119</strain>
    </source>
</reference>
<dbReference type="AlphaFoldDB" id="A0A0P6XF64"/>
<keyword evidence="4 7" id="KW-0812">Transmembrane</keyword>
<dbReference type="InterPro" id="IPR051393">
    <property type="entry name" value="ABC_transporter_permease"/>
</dbReference>
<dbReference type="PANTHER" id="PTHR30193">
    <property type="entry name" value="ABC TRANSPORTER PERMEASE PROTEIN"/>
    <property type="match status" value="1"/>
</dbReference>
<evidence type="ECO:0000256" key="6">
    <source>
        <dbReference type="ARBA" id="ARBA00023136"/>
    </source>
</evidence>
<keyword evidence="2 7" id="KW-0813">Transport</keyword>
<name>A0A0P6XF64_9CHLR</name>
<evidence type="ECO:0000256" key="5">
    <source>
        <dbReference type="ARBA" id="ARBA00022989"/>
    </source>
</evidence>
<evidence type="ECO:0000313" key="9">
    <source>
        <dbReference type="EMBL" id="KPL81947.1"/>
    </source>
</evidence>
<accession>A0A0P6XF64</accession>
<dbReference type="PROSITE" id="PS50928">
    <property type="entry name" value="ABC_TM1"/>
    <property type="match status" value="1"/>
</dbReference>
<dbReference type="InterPro" id="IPR035906">
    <property type="entry name" value="MetI-like_sf"/>
</dbReference>
<evidence type="ECO:0000256" key="3">
    <source>
        <dbReference type="ARBA" id="ARBA00022475"/>
    </source>
</evidence>
<dbReference type="InterPro" id="IPR000515">
    <property type="entry name" value="MetI-like"/>
</dbReference>
<sequence>MGSQMLTPAERRHQWRRRLTPYMFLLPALLVFGIFMLYPIVSSLQLSFESQLNPNSGFSFDNYRRLFGDKVFRKALTNTVFLLLFQVPLQLGLAMVLAVILNNAVLKFRTVFRLIYFLPAITALFAVALIFRLLLNDEKGLVNYVLNGLGIQSVPWLSNAWPAKFSLITAITWRWTGYNMVIYLASLQSIPDELYEAAELDGAGAWAKFWSITVPMMRPTILLTTVLSTIGTLQIFDEPYLLTRSGPSNETLSMATLLYRTAFQSAEINYASAIAYVMVLIIAAFSLLQFRLAQRGED</sequence>
<dbReference type="RefSeq" id="WP_083470047.1">
    <property type="nucleotide sequence ID" value="NZ_LGKP01000032.1"/>
</dbReference>
<evidence type="ECO:0000256" key="4">
    <source>
        <dbReference type="ARBA" id="ARBA00022692"/>
    </source>
</evidence>
<evidence type="ECO:0000259" key="8">
    <source>
        <dbReference type="PROSITE" id="PS50928"/>
    </source>
</evidence>
<keyword evidence="5 7" id="KW-1133">Transmembrane helix</keyword>
<dbReference type="Pfam" id="PF00528">
    <property type="entry name" value="BPD_transp_1"/>
    <property type="match status" value="1"/>
</dbReference>
<dbReference type="OrthoDB" id="9785347at2"/>
<dbReference type="SUPFAM" id="SSF160964">
    <property type="entry name" value="MalF N-terminal region-like"/>
    <property type="match status" value="1"/>
</dbReference>
<evidence type="ECO:0000256" key="2">
    <source>
        <dbReference type="ARBA" id="ARBA00022448"/>
    </source>
</evidence>
<evidence type="ECO:0000256" key="7">
    <source>
        <dbReference type="RuleBase" id="RU363032"/>
    </source>
</evidence>
<organism evidence="9 10">
    <name type="scientific">Herpetosiphon geysericola</name>
    <dbReference type="NCBI Taxonomy" id="70996"/>
    <lineage>
        <taxon>Bacteria</taxon>
        <taxon>Bacillati</taxon>
        <taxon>Chloroflexota</taxon>
        <taxon>Chloroflexia</taxon>
        <taxon>Herpetosiphonales</taxon>
        <taxon>Herpetosiphonaceae</taxon>
        <taxon>Herpetosiphon</taxon>
    </lineage>
</organism>
<comment type="similarity">
    <text evidence="7">Belongs to the binding-protein-dependent transport system permease family.</text>
</comment>
<protein>
    <submittedName>
        <fullName evidence="9">Lactose ABC transporter permease</fullName>
    </submittedName>
</protein>
<keyword evidence="10" id="KW-1185">Reference proteome</keyword>